<dbReference type="GO" id="GO:0016787">
    <property type="term" value="F:hydrolase activity"/>
    <property type="evidence" value="ECO:0007669"/>
    <property type="project" value="UniProtKB-KW"/>
</dbReference>
<proteinExistence type="predicted"/>
<keyword evidence="1" id="KW-0378">Hydrolase</keyword>
<gene>
    <name evidence="3" type="ORF">D3874_19030</name>
</gene>
<dbReference type="PANTHER" id="PTHR48081">
    <property type="entry name" value="AB HYDROLASE SUPERFAMILY PROTEIN C4A8.06C"/>
    <property type="match status" value="1"/>
</dbReference>
<evidence type="ECO:0000256" key="1">
    <source>
        <dbReference type="ARBA" id="ARBA00022801"/>
    </source>
</evidence>
<dbReference type="Pfam" id="PF07859">
    <property type="entry name" value="Abhydrolase_3"/>
    <property type="match status" value="1"/>
</dbReference>
<evidence type="ECO:0000259" key="2">
    <source>
        <dbReference type="Pfam" id="PF07859"/>
    </source>
</evidence>
<keyword evidence="4" id="KW-1185">Reference proteome</keyword>
<organism evidence="3 4">
    <name type="scientific">Oleomonas cavernae</name>
    <dbReference type="NCBI Taxonomy" id="2320859"/>
    <lineage>
        <taxon>Bacteria</taxon>
        <taxon>Pseudomonadati</taxon>
        <taxon>Pseudomonadota</taxon>
        <taxon>Alphaproteobacteria</taxon>
        <taxon>Acetobacterales</taxon>
        <taxon>Acetobacteraceae</taxon>
        <taxon>Oleomonas</taxon>
    </lineage>
</organism>
<sequence>MTVIQAAIRPSPLDDDAREGIRVMRHPIERPDGSALDLRAYLPACWGTARPALCRLAAGGAADDRLARRLAALLGCVVVSVDYARGPDGPLPQALDDCYAGLAWLHSQTALLKVDPHRVAVAAPAREGGLALALLRLARRRRVFPIVCALRIETLDDLQSL</sequence>
<accession>A0A418WFY0</accession>
<dbReference type="Proteomes" id="UP000284605">
    <property type="component" value="Unassembled WGS sequence"/>
</dbReference>
<dbReference type="AlphaFoldDB" id="A0A418WFY0"/>
<protein>
    <recommendedName>
        <fullName evidence="2">Alpha/beta hydrolase fold-3 domain-containing protein</fullName>
    </recommendedName>
</protein>
<comment type="caution">
    <text evidence="3">The sequence shown here is derived from an EMBL/GenBank/DDBJ whole genome shotgun (WGS) entry which is preliminary data.</text>
</comment>
<dbReference type="InterPro" id="IPR050300">
    <property type="entry name" value="GDXG_lipolytic_enzyme"/>
</dbReference>
<dbReference type="InterPro" id="IPR013094">
    <property type="entry name" value="AB_hydrolase_3"/>
</dbReference>
<evidence type="ECO:0000313" key="3">
    <source>
        <dbReference type="EMBL" id="RJF88819.1"/>
    </source>
</evidence>
<dbReference type="PANTHER" id="PTHR48081:SF8">
    <property type="entry name" value="ALPHA_BETA HYDROLASE FOLD-3 DOMAIN-CONTAINING PROTEIN-RELATED"/>
    <property type="match status" value="1"/>
</dbReference>
<reference evidence="3 4" key="1">
    <citation type="submission" date="2018-09" db="EMBL/GenBank/DDBJ databases">
        <authorList>
            <person name="Zhu H."/>
        </authorList>
    </citation>
    <scope>NUCLEOTIDE SEQUENCE [LARGE SCALE GENOMIC DNA]</scope>
    <source>
        <strain evidence="3 4">K1W22B-8</strain>
    </source>
</reference>
<feature type="domain" description="Alpha/beta hydrolase fold-3" evidence="2">
    <location>
        <begin position="62"/>
        <end position="148"/>
    </location>
</feature>
<evidence type="ECO:0000313" key="4">
    <source>
        <dbReference type="Proteomes" id="UP000284605"/>
    </source>
</evidence>
<dbReference type="InterPro" id="IPR029058">
    <property type="entry name" value="AB_hydrolase_fold"/>
</dbReference>
<dbReference type="EMBL" id="QYUK01000011">
    <property type="protein sequence ID" value="RJF88819.1"/>
    <property type="molecule type" value="Genomic_DNA"/>
</dbReference>
<dbReference type="Gene3D" id="3.40.50.1820">
    <property type="entry name" value="alpha/beta hydrolase"/>
    <property type="match status" value="1"/>
</dbReference>
<dbReference type="SUPFAM" id="SSF53474">
    <property type="entry name" value="alpha/beta-Hydrolases"/>
    <property type="match status" value="1"/>
</dbReference>
<name>A0A418WFY0_9PROT</name>